<evidence type="ECO:0000313" key="9">
    <source>
        <dbReference type="Proteomes" id="UP000194420"/>
    </source>
</evidence>
<organism evidence="8 9">
    <name type="scientific">Altererythrobacter xiamenensis</name>
    <dbReference type="NCBI Taxonomy" id="1316679"/>
    <lineage>
        <taxon>Bacteria</taxon>
        <taxon>Pseudomonadati</taxon>
        <taxon>Pseudomonadota</taxon>
        <taxon>Alphaproteobacteria</taxon>
        <taxon>Sphingomonadales</taxon>
        <taxon>Erythrobacteraceae</taxon>
        <taxon>Altererythrobacter</taxon>
    </lineage>
</organism>
<comment type="function">
    <text evidence="6">Also exhibits azoreductase activity. Catalyzes the reductive cleavage of the azo bond in aromatic azo compounds to the corresponding amines.</text>
</comment>
<dbReference type="RefSeq" id="WP_086436738.1">
    <property type="nucleotide sequence ID" value="NZ_FXWG01000001.1"/>
</dbReference>
<dbReference type="AlphaFoldDB" id="A0A1Y6EMA7"/>
<dbReference type="PANTHER" id="PTHR43741:SF2">
    <property type="entry name" value="FMN-DEPENDENT NADH:QUINONE OXIDOREDUCTASE"/>
    <property type="match status" value="1"/>
</dbReference>
<proteinExistence type="inferred from homology"/>
<dbReference type="GO" id="GO:0010181">
    <property type="term" value="F:FMN binding"/>
    <property type="evidence" value="ECO:0007669"/>
    <property type="project" value="UniProtKB-UniRule"/>
</dbReference>
<keyword evidence="4 6" id="KW-0520">NAD</keyword>
<evidence type="ECO:0000256" key="2">
    <source>
        <dbReference type="ARBA" id="ARBA00022643"/>
    </source>
</evidence>
<dbReference type="EC" id="1.7.1.17" evidence="6"/>
<comment type="subunit">
    <text evidence="6">Homodimer.</text>
</comment>
<dbReference type="Pfam" id="PF02525">
    <property type="entry name" value="Flavodoxin_2"/>
    <property type="match status" value="1"/>
</dbReference>
<evidence type="ECO:0000259" key="7">
    <source>
        <dbReference type="Pfam" id="PF02525"/>
    </source>
</evidence>
<evidence type="ECO:0000256" key="5">
    <source>
        <dbReference type="ARBA" id="ARBA00048542"/>
    </source>
</evidence>
<evidence type="ECO:0000256" key="6">
    <source>
        <dbReference type="HAMAP-Rule" id="MF_01216"/>
    </source>
</evidence>
<dbReference type="EMBL" id="FXWG01000001">
    <property type="protein sequence ID" value="SMQ63526.1"/>
    <property type="molecule type" value="Genomic_DNA"/>
</dbReference>
<evidence type="ECO:0000256" key="3">
    <source>
        <dbReference type="ARBA" id="ARBA00023002"/>
    </source>
</evidence>
<protein>
    <recommendedName>
        <fullName evidence="6">FMN dependent NADH:quinone oxidoreductase</fullName>
        <ecNumber evidence="6">1.6.5.-</ecNumber>
    </recommendedName>
    <alternativeName>
        <fullName evidence="6">Azo-dye reductase</fullName>
    </alternativeName>
    <alternativeName>
        <fullName evidence="6">FMN-dependent NADH-azo compound oxidoreductase</fullName>
    </alternativeName>
    <alternativeName>
        <fullName evidence="6">FMN-dependent NADH-azoreductase</fullName>
        <ecNumber evidence="6">1.7.1.17</ecNumber>
    </alternativeName>
</protein>
<dbReference type="Proteomes" id="UP000194420">
    <property type="component" value="Unassembled WGS sequence"/>
</dbReference>
<dbReference type="InterPro" id="IPR029039">
    <property type="entry name" value="Flavoprotein-like_sf"/>
</dbReference>
<dbReference type="EC" id="1.6.5.-" evidence="6"/>
<evidence type="ECO:0000256" key="4">
    <source>
        <dbReference type="ARBA" id="ARBA00023027"/>
    </source>
</evidence>
<dbReference type="InterPro" id="IPR050104">
    <property type="entry name" value="FMN-dep_NADH:Q_OxRdtase_AzoR1"/>
</dbReference>
<feature type="binding site" evidence="6">
    <location>
        <position position="10"/>
    </location>
    <ligand>
        <name>FMN</name>
        <dbReference type="ChEBI" id="CHEBI:58210"/>
    </ligand>
</feature>
<dbReference type="GO" id="GO:0016652">
    <property type="term" value="F:oxidoreductase activity, acting on NAD(P)H as acceptor"/>
    <property type="evidence" value="ECO:0007669"/>
    <property type="project" value="UniProtKB-UniRule"/>
</dbReference>
<dbReference type="InterPro" id="IPR003680">
    <property type="entry name" value="Flavodoxin_fold"/>
</dbReference>
<comment type="cofactor">
    <cofactor evidence="6">
        <name>FMN</name>
        <dbReference type="ChEBI" id="CHEBI:58210"/>
    </cofactor>
    <text evidence="6">Binds 1 FMN per subunit.</text>
</comment>
<sequence length="224" mass="24653">MPKLLRIDASARTSRSLTRALADHFIESWQARRPQDEIILRDVGSNPPPIITEDWIAAAFAKERSAEQEELLALSDELIAEVADADIIVMATPMYNYGMPAALKAWFDQVVRVDKTFTFDLARGDAPLEPVFAGKTLNLLTSWGEFGFATGGLNEGRDNLTPHVRTASRYLGVDAFHHVGIEYQEFGDARFEASSEAAFSAIEPLVDTLIGAPELQTNQTRSAA</sequence>
<comment type="catalytic activity">
    <reaction evidence="5">
        <text>N,N-dimethyl-1,4-phenylenediamine + anthranilate + 2 NAD(+) = 2-(4-dimethylaminophenyl)diazenylbenzoate + 2 NADH + 2 H(+)</text>
        <dbReference type="Rhea" id="RHEA:55872"/>
        <dbReference type="ChEBI" id="CHEBI:15378"/>
        <dbReference type="ChEBI" id="CHEBI:15783"/>
        <dbReference type="ChEBI" id="CHEBI:16567"/>
        <dbReference type="ChEBI" id="CHEBI:57540"/>
        <dbReference type="ChEBI" id="CHEBI:57945"/>
        <dbReference type="ChEBI" id="CHEBI:71579"/>
        <dbReference type="EC" id="1.7.1.17"/>
    </reaction>
    <physiologicalReaction direction="right-to-left" evidence="5">
        <dbReference type="Rhea" id="RHEA:55874"/>
    </physiologicalReaction>
</comment>
<keyword evidence="9" id="KW-1185">Reference proteome</keyword>
<evidence type="ECO:0000313" key="8">
    <source>
        <dbReference type="EMBL" id="SMQ63526.1"/>
    </source>
</evidence>
<dbReference type="Gene3D" id="3.40.50.360">
    <property type="match status" value="1"/>
</dbReference>
<dbReference type="SUPFAM" id="SSF52218">
    <property type="entry name" value="Flavoproteins"/>
    <property type="match status" value="1"/>
</dbReference>
<accession>A0A1Y6EMA7</accession>
<comment type="function">
    <text evidence="6">Quinone reductase that provides resistance to thiol-specific stress caused by electrophilic quinones.</text>
</comment>
<comment type="similarity">
    <text evidence="6">Belongs to the azoreductase type 1 family.</text>
</comment>
<keyword evidence="2 6" id="KW-0288">FMN</keyword>
<dbReference type="OrthoDB" id="9787136at2"/>
<keyword evidence="3 6" id="KW-0560">Oxidoreductase</keyword>
<evidence type="ECO:0000256" key="1">
    <source>
        <dbReference type="ARBA" id="ARBA00022630"/>
    </source>
</evidence>
<feature type="domain" description="Flavodoxin-like fold" evidence="7">
    <location>
        <begin position="3"/>
        <end position="200"/>
    </location>
</feature>
<name>A0A1Y6EMA7_9SPHN</name>
<dbReference type="PANTHER" id="PTHR43741">
    <property type="entry name" value="FMN-DEPENDENT NADH-AZOREDUCTASE 1"/>
    <property type="match status" value="1"/>
</dbReference>
<dbReference type="InterPro" id="IPR023048">
    <property type="entry name" value="NADH:quinone_OxRdtase_FMN_depd"/>
</dbReference>
<comment type="caution">
    <text evidence="6">Lacks conserved residue(s) required for the propagation of feature annotation.</text>
</comment>
<dbReference type="GO" id="GO:0016655">
    <property type="term" value="F:oxidoreductase activity, acting on NAD(P)H, quinone or similar compound as acceptor"/>
    <property type="evidence" value="ECO:0007669"/>
    <property type="project" value="InterPro"/>
</dbReference>
<gene>
    <name evidence="6" type="primary">azoR</name>
    <name evidence="8" type="ORF">SAMN06297468_0867</name>
</gene>
<comment type="catalytic activity">
    <reaction evidence="6">
        <text>2 a quinone + NADH + H(+) = 2 a 1,4-benzosemiquinone + NAD(+)</text>
        <dbReference type="Rhea" id="RHEA:65952"/>
        <dbReference type="ChEBI" id="CHEBI:15378"/>
        <dbReference type="ChEBI" id="CHEBI:57540"/>
        <dbReference type="ChEBI" id="CHEBI:57945"/>
        <dbReference type="ChEBI" id="CHEBI:132124"/>
        <dbReference type="ChEBI" id="CHEBI:134225"/>
    </reaction>
</comment>
<keyword evidence="1 6" id="KW-0285">Flavoprotein</keyword>
<dbReference type="HAMAP" id="MF_01216">
    <property type="entry name" value="Azoreductase_type1"/>
    <property type="match status" value="1"/>
</dbReference>
<reference evidence="9" key="1">
    <citation type="submission" date="2017-04" db="EMBL/GenBank/DDBJ databases">
        <authorList>
            <person name="Varghese N."/>
            <person name="Submissions S."/>
        </authorList>
    </citation>
    <scope>NUCLEOTIDE SEQUENCE [LARGE SCALE GENOMIC DNA]</scope>
</reference>
<dbReference type="GO" id="GO:0009055">
    <property type="term" value="F:electron transfer activity"/>
    <property type="evidence" value="ECO:0007669"/>
    <property type="project" value="UniProtKB-UniRule"/>
</dbReference>